<dbReference type="Proteomes" id="UP000503840">
    <property type="component" value="Unassembled WGS sequence"/>
</dbReference>
<reference evidence="5 6" key="1">
    <citation type="submission" date="2020-05" db="EMBL/GenBank/DDBJ databases">
        <title>Draft genome sequence of Desulfovibrio sp. strain HN2T.</title>
        <authorList>
            <person name="Ueno A."/>
            <person name="Tamazawa S."/>
            <person name="Tamamura S."/>
            <person name="Murakami T."/>
            <person name="Kiyama T."/>
            <person name="Inomata H."/>
            <person name="Amano Y."/>
            <person name="Miyakawa K."/>
            <person name="Tamaki H."/>
            <person name="Naganuma T."/>
            <person name="Kaneko K."/>
        </authorList>
    </citation>
    <scope>NUCLEOTIDE SEQUENCE [LARGE SCALE GENOMIC DNA]</scope>
    <source>
        <strain evidence="5 6">HN2</strain>
    </source>
</reference>
<comment type="caution">
    <text evidence="5">The sequence shown here is derived from an EMBL/GenBank/DDBJ whole genome shotgun (WGS) entry which is preliminary data.</text>
</comment>
<sequence length="454" mass="51680">MLTGGSMRDGQERQNGCRRLLHALADDEGFFLERWSLHMARAGYLEHTTARRLDCMQALNEFLTPMFTHEESPAGDDPEWPDYLWLVRNEGEWARTQIESARRHRMRGITADMYLGCFKTFIHSLVDVIEHMDGDFRDKAMARRLARRYGDALEVLFVSDWTRTLPDLAAQRLDEANRLLTLEKCRFENILNATSDLLFVTGPDGRITNVNAAALHALPERKLFGVPVWELLNIEARSMEELLRYYPVGVSCEMSPLDNGLIYRMQMTPMNTVSLASDEYLIALTNVTSQASQRDALEQVVAQRTDDLLREKEHLEEMNITLRNVLKSIEKDRESFIRDISAKLGHIVLPALERIEAESDPAIRRGYVTVVRDQLARMTPGDEASDPLLLKLTPMEAKVCQFIQAGHSSKDIANSLNLSIETVQTHRKHIRRKLGLHGKTTGLYAHLKTAGLPS</sequence>
<evidence type="ECO:0000256" key="2">
    <source>
        <dbReference type="ARBA" id="ARBA00023125"/>
    </source>
</evidence>
<dbReference type="GO" id="GO:0003677">
    <property type="term" value="F:DNA binding"/>
    <property type="evidence" value="ECO:0007669"/>
    <property type="project" value="UniProtKB-KW"/>
</dbReference>
<dbReference type="GO" id="GO:0006355">
    <property type="term" value="P:regulation of DNA-templated transcription"/>
    <property type="evidence" value="ECO:0007669"/>
    <property type="project" value="InterPro"/>
</dbReference>
<keyword evidence="1" id="KW-0805">Transcription regulation</keyword>
<evidence type="ECO:0000259" key="4">
    <source>
        <dbReference type="PROSITE" id="PS50043"/>
    </source>
</evidence>
<organism evidence="5 6">
    <name type="scientific">Desulfovibrio subterraneus</name>
    <dbReference type="NCBI Taxonomy" id="2718620"/>
    <lineage>
        <taxon>Bacteria</taxon>
        <taxon>Pseudomonadati</taxon>
        <taxon>Thermodesulfobacteriota</taxon>
        <taxon>Desulfovibrionia</taxon>
        <taxon>Desulfovibrionales</taxon>
        <taxon>Desulfovibrionaceae</taxon>
        <taxon>Desulfovibrio</taxon>
    </lineage>
</organism>
<keyword evidence="2" id="KW-0238">DNA-binding</keyword>
<dbReference type="EMBL" id="BLVO01000016">
    <property type="protein sequence ID" value="GFM34969.1"/>
    <property type="molecule type" value="Genomic_DNA"/>
</dbReference>
<protein>
    <recommendedName>
        <fullName evidence="4">HTH luxR-type domain-containing protein</fullName>
    </recommendedName>
</protein>
<accession>A0A7J0BMU1</accession>
<name>A0A7J0BMU1_9BACT</name>
<feature type="domain" description="HTH luxR-type" evidence="4">
    <location>
        <begin position="385"/>
        <end position="451"/>
    </location>
</feature>
<dbReference type="Gene3D" id="3.30.450.20">
    <property type="entry name" value="PAS domain"/>
    <property type="match status" value="1"/>
</dbReference>
<dbReference type="Pfam" id="PF00196">
    <property type="entry name" value="GerE"/>
    <property type="match status" value="1"/>
</dbReference>
<dbReference type="PANTHER" id="PTHR44688">
    <property type="entry name" value="DNA-BINDING TRANSCRIPTIONAL ACTIVATOR DEVR_DOSR"/>
    <property type="match status" value="1"/>
</dbReference>
<dbReference type="SMART" id="SM00421">
    <property type="entry name" value="HTH_LUXR"/>
    <property type="match status" value="1"/>
</dbReference>
<gene>
    <name evidence="5" type="ORF">DSM101010T_33340</name>
</gene>
<dbReference type="CDD" id="cd06170">
    <property type="entry name" value="LuxR_C_like"/>
    <property type="match status" value="1"/>
</dbReference>
<evidence type="ECO:0000313" key="5">
    <source>
        <dbReference type="EMBL" id="GFM34969.1"/>
    </source>
</evidence>
<dbReference type="AlphaFoldDB" id="A0A7J0BMU1"/>
<dbReference type="PROSITE" id="PS50043">
    <property type="entry name" value="HTH_LUXR_2"/>
    <property type="match status" value="1"/>
</dbReference>
<keyword evidence="6" id="KW-1185">Reference proteome</keyword>
<proteinExistence type="predicted"/>
<dbReference type="SUPFAM" id="SSF55785">
    <property type="entry name" value="PYP-like sensor domain (PAS domain)"/>
    <property type="match status" value="1"/>
</dbReference>
<keyword evidence="3" id="KW-0804">Transcription</keyword>
<evidence type="ECO:0000313" key="6">
    <source>
        <dbReference type="Proteomes" id="UP000503840"/>
    </source>
</evidence>
<dbReference type="InterPro" id="IPR016032">
    <property type="entry name" value="Sig_transdc_resp-reg_C-effctor"/>
</dbReference>
<dbReference type="PRINTS" id="PR00038">
    <property type="entry name" value="HTHLUXR"/>
</dbReference>
<evidence type="ECO:0000256" key="3">
    <source>
        <dbReference type="ARBA" id="ARBA00023163"/>
    </source>
</evidence>
<dbReference type="InterPro" id="IPR035965">
    <property type="entry name" value="PAS-like_dom_sf"/>
</dbReference>
<dbReference type="PROSITE" id="PS00622">
    <property type="entry name" value="HTH_LUXR_1"/>
    <property type="match status" value="1"/>
</dbReference>
<dbReference type="InterPro" id="IPR000792">
    <property type="entry name" value="Tscrpt_reg_LuxR_C"/>
</dbReference>
<evidence type="ECO:0000256" key="1">
    <source>
        <dbReference type="ARBA" id="ARBA00023015"/>
    </source>
</evidence>
<dbReference type="InterPro" id="IPR036388">
    <property type="entry name" value="WH-like_DNA-bd_sf"/>
</dbReference>
<dbReference type="Gene3D" id="1.10.10.10">
    <property type="entry name" value="Winged helix-like DNA-binding domain superfamily/Winged helix DNA-binding domain"/>
    <property type="match status" value="1"/>
</dbReference>
<dbReference type="PANTHER" id="PTHR44688:SF16">
    <property type="entry name" value="DNA-BINDING TRANSCRIPTIONAL ACTIVATOR DEVR_DOSR"/>
    <property type="match status" value="1"/>
</dbReference>
<dbReference type="SUPFAM" id="SSF46894">
    <property type="entry name" value="C-terminal effector domain of the bipartite response regulators"/>
    <property type="match status" value="1"/>
</dbReference>